<organism evidence="1 2">
    <name type="scientific">Trichonephila clavata</name>
    <name type="common">Joro spider</name>
    <name type="synonym">Nephila clavata</name>
    <dbReference type="NCBI Taxonomy" id="2740835"/>
    <lineage>
        <taxon>Eukaryota</taxon>
        <taxon>Metazoa</taxon>
        <taxon>Ecdysozoa</taxon>
        <taxon>Arthropoda</taxon>
        <taxon>Chelicerata</taxon>
        <taxon>Arachnida</taxon>
        <taxon>Araneae</taxon>
        <taxon>Araneomorphae</taxon>
        <taxon>Entelegynae</taxon>
        <taxon>Araneoidea</taxon>
        <taxon>Nephilidae</taxon>
        <taxon>Trichonephila</taxon>
    </lineage>
</organism>
<accession>A0A8X6K8C7</accession>
<sequence length="197" mass="22404">MLTAISSTQHRRFKKIGINLQQNSKKKLRDLNSVDRSSIIFKESNNMNKEILDKKEKNISPITENELVADNKIYASNSSLKNSYVDSEKNSNIRESSGSLLNNKMNPIRGVFDSKKKPGFETVENNLGKNSNTNRNLRSNIVTNLNDFDVCDRGFNQQSDLLKNCVIHTIEKTKKSAREEIQDEAILKAQQEQLKSA</sequence>
<reference evidence="1" key="1">
    <citation type="submission" date="2020-07" db="EMBL/GenBank/DDBJ databases">
        <title>Multicomponent nature underlies the extraordinary mechanical properties of spider dragline silk.</title>
        <authorList>
            <person name="Kono N."/>
            <person name="Nakamura H."/>
            <person name="Mori M."/>
            <person name="Yoshida Y."/>
            <person name="Ohtoshi R."/>
            <person name="Malay A.D."/>
            <person name="Moran D.A.P."/>
            <person name="Tomita M."/>
            <person name="Numata K."/>
            <person name="Arakawa K."/>
        </authorList>
    </citation>
    <scope>NUCLEOTIDE SEQUENCE</scope>
</reference>
<dbReference type="EMBL" id="BMAO01019969">
    <property type="protein sequence ID" value="GFQ64173.1"/>
    <property type="molecule type" value="Genomic_DNA"/>
</dbReference>
<evidence type="ECO:0000313" key="2">
    <source>
        <dbReference type="Proteomes" id="UP000887116"/>
    </source>
</evidence>
<keyword evidence="2" id="KW-1185">Reference proteome</keyword>
<gene>
    <name evidence="1" type="ORF">TNCT_647551</name>
</gene>
<name>A0A8X6K8C7_TRICU</name>
<evidence type="ECO:0000313" key="1">
    <source>
        <dbReference type="EMBL" id="GFQ64173.1"/>
    </source>
</evidence>
<dbReference type="Proteomes" id="UP000887116">
    <property type="component" value="Unassembled WGS sequence"/>
</dbReference>
<comment type="caution">
    <text evidence="1">The sequence shown here is derived from an EMBL/GenBank/DDBJ whole genome shotgun (WGS) entry which is preliminary data.</text>
</comment>
<dbReference type="AlphaFoldDB" id="A0A8X6K8C7"/>
<protein>
    <submittedName>
        <fullName evidence="1">Uncharacterized protein</fullName>
    </submittedName>
</protein>
<proteinExistence type="predicted"/>